<evidence type="ECO:0000313" key="2">
    <source>
        <dbReference type="Proteomes" id="UP000619479"/>
    </source>
</evidence>
<organism evidence="1 2">
    <name type="scientific">Actinoplanes cyaneus</name>
    <dbReference type="NCBI Taxonomy" id="52696"/>
    <lineage>
        <taxon>Bacteria</taxon>
        <taxon>Bacillati</taxon>
        <taxon>Actinomycetota</taxon>
        <taxon>Actinomycetes</taxon>
        <taxon>Micromonosporales</taxon>
        <taxon>Micromonosporaceae</taxon>
        <taxon>Actinoplanes</taxon>
    </lineage>
</organism>
<accession>A0A919IN38</accession>
<protein>
    <submittedName>
        <fullName evidence="1">Glycosyl transferase</fullName>
    </submittedName>
</protein>
<keyword evidence="2" id="KW-1185">Reference proteome</keyword>
<comment type="caution">
    <text evidence="1">The sequence shown here is derived from an EMBL/GenBank/DDBJ whole genome shotgun (WGS) entry which is preliminary data.</text>
</comment>
<dbReference type="Proteomes" id="UP000619479">
    <property type="component" value="Unassembled WGS sequence"/>
</dbReference>
<keyword evidence="1" id="KW-0808">Transferase</keyword>
<dbReference type="EMBL" id="BOMH01000020">
    <property type="protein sequence ID" value="GID65050.1"/>
    <property type="molecule type" value="Genomic_DNA"/>
</dbReference>
<evidence type="ECO:0000313" key="1">
    <source>
        <dbReference type="EMBL" id="GID65050.1"/>
    </source>
</evidence>
<sequence>MTFTLHVVLPEGVDDPAAPSGGNRYDRAVLDHLQDRFPVREVAAPGDWPRPAPADRERLSRVLAEIPDGATVLLDGLVACGVPEVLEPHAARLRLAILVHLPLSDETGLSDTDAAELRALEGRALHLATRVIATSTQAAAHVAAMHGLATVHVAAPGVDRATPSVPSPTGRRLLCVASLTPRKGQDVLLSALARLTDLDWECTFAGAGRPLTADTRQLRFAGPLAGAELEAAYANADLFVLPSRAETYGMVVTEALAHALPVVATEVGGVPEALGTVAGAVPGKLVAPEDPEALAATLRAWLTDAGLRELWRSRAEARRETLTGWDETARRLTAILDELILKKTEEGSR</sequence>
<dbReference type="SUPFAM" id="SSF53756">
    <property type="entry name" value="UDP-Glycosyltransferase/glycogen phosphorylase"/>
    <property type="match status" value="1"/>
</dbReference>
<dbReference type="Pfam" id="PF13692">
    <property type="entry name" value="Glyco_trans_1_4"/>
    <property type="match status" value="1"/>
</dbReference>
<dbReference type="InterPro" id="IPR050194">
    <property type="entry name" value="Glycosyltransferase_grp1"/>
</dbReference>
<dbReference type="PANTHER" id="PTHR45947:SF3">
    <property type="entry name" value="SULFOQUINOVOSYL TRANSFERASE SQD2"/>
    <property type="match status" value="1"/>
</dbReference>
<dbReference type="Gene3D" id="3.40.50.2000">
    <property type="entry name" value="Glycogen Phosphorylase B"/>
    <property type="match status" value="2"/>
</dbReference>
<dbReference type="CDD" id="cd03801">
    <property type="entry name" value="GT4_PimA-like"/>
    <property type="match status" value="1"/>
</dbReference>
<dbReference type="PANTHER" id="PTHR45947">
    <property type="entry name" value="SULFOQUINOVOSYL TRANSFERASE SQD2"/>
    <property type="match status" value="1"/>
</dbReference>
<gene>
    <name evidence="1" type="ORF">Acy02nite_29310</name>
</gene>
<reference evidence="1" key="1">
    <citation type="submission" date="2021-01" db="EMBL/GenBank/DDBJ databases">
        <title>Whole genome shotgun sequence of Actinoplanes cyaneus NBRC 14990.</title>
        <authorList>
            <person name="Komaki H."/>
            <person name="Tamura T."/>
        </authorList>
    </citation>
    <scope>NUCLEOTIDE SEQUENCE</scope>
    <source>
        <strain evidence="1">NBRC 14990</strain>
    </source>
</reference>
<dbReference type="AlphaFoldDB" id="A0A919IN38"/>
<proteinExistence type="predicted"/>
<dbReference type="GO" id="GO:0016758">
    <property type="term" value="F:hexosyltransferase activity"/>
    <property type="evidence" value="ECO:0007669"/>
    <property type="project" value="TreeGrafter"/>
</dbReference>
<name>A0A919IN38_9ACTN</name>
<dbReference type="RefSeq" id="WP_203740832.1">
    <property type="nucleotide sequence ID" value="NZ_BAAAUC010000016.1"/>
</dbReference>